<reference evidence="1" key="1">
    <citation type="journal article" date="2015" name="MBio">
        <title>Eco-Evolutionary Dynamics of Episomes among Ecologically Cohesive Bacterial Populations.</title>
        <authorList>
            <person name="Xue H."/>
            <person name="Cordero O.X."/>
            <person name="Camas F.M."/>
            <person name="Trimble W."/>
            <person name="Meyer F."/>
            <person name="Guglielmini J."/>
            <person name="Rocha E.P."/>
            <person name="Polz M.F."/>
        </authorList>
    </citation>
    <scope>NUCLEOTIDE SEQUENCE</scope>
    <source>
        <strain evidence="1">ZF_53</strain>
    </source>
</reference>
<dbReference type="EMBL" id="KP795498">
    <property type="protein sequence ID" value="AKN36548.1"/>
    <property type="molecule type" value="Genomic_DNA"/>
</dbReference>
<proteinExistence type="predicted"/>
<sequence length="105" mass="11673">MAVPKTTDLSTVDQLAALREIQHKIDSISFKLNGILPALELFSVITTNSNTKIEDGSMRLIDLFNKETIGLLVGGFFFTLNTSSLDLIDLRSDIDERIFKLEEGV</sequence>
<name>A0A0H3ZKI5_9VIBR</name>
<dbReference type="AlphaFoldDB" id="A0A0H3ZKI5"/>
<protein>
    <submittedName>
        <fullName evidence="1">Uncharacterized protein</fullName>
    </submittedName>
</protein>
<evidence type="ECO:0000313" key="1">
    <source>
        <dbReference type="EMBL" id="AKN36548.1"/>
    </source>
</evidence>
<accession>A0A0H3ZKI5</accession>
<organism evidence="1">
    <name type="scientific">Vibrio sp. ZF_53</name>
    <dbReference type="NCBI Taxonomy" id="1652838"/>
    <lineage>
        <taxon>Bacteria</taxon>
        <taxon>Pseudomonadati</taxon>
        <taxon>Pseudomonadota</taxon>
        <taxon>Gammaproteobacteria</taxon>
        <taxon>Vibrionales</taxon>
        <taxon>Vibrionaceae</taxon>
        <taxon>Vibrio</taxon>
    </lineage>
</organism>